<keyword evidence="3" id="KW-1185">Reference proteome</keyword>
<dbReference type="AlphaFoldDB" id="A0A1G9ILH8"/>
<proteinExistence type="predicted"/>
<evidence type="ECO:0008006" key="4">
    <source>
        <dbReference type="Google" id="ProtNLM"/>
    </source>
</evidence>
<gene>
    <name evidence="2" type="ORF">SAMN05421823_10540</name>
</gene>
<evidence type="ECO:0000256" key="1">
    <source>
        <dbReference type="SAM" id="SignalP"/>
    </source>
</evidence>
<reference evidence="2 3" key="1">
    <citation type="submission" date="2016-10" db="EMBL/GenBank/DDBJ databases">
        <authorList>
            <person name="de Groot N.N."/>
        </authorList>
    </citation>
    <scope>NUCLEOTIDE SEQUENCE [LARGE SCALE GENOMIC DNA]</scope>
    <source>
        <strain evidence="2 3">DSM 25186</strain>
    </source>
</reference>
<dbReference type="EMBL" id="FNFO01000005">
    <property type="protein sequence ID" value="SDL26021.1"/>
    <property type="molecule type" value="Genomic_DNA"/>
</dbReference>
<name>A0A1G9ILH8_9BACT</name>
<evidence type="ECO:0000313" key="3">
    <source>
        <dbReference type="Proteomes" id="UP000198510"/>
    </source>
</evidence>
<organism evidence="2 3">
    <name type="scientific">Catalinimonas alkaloidigena</name>
    <dbReference type="NCBI Taxonomy" id="1075417"/>
    <lineage>
        <taxon>Bacteria</taxon>
        <taxon>Pseudomonadati</taxon>
        <taxon>Bacteroidota</taxon>
        <taxon>Cytophagia</taxon>
        <taxon>Cytophagales</taxon>
        <taxon>Catalimonadaceae</taxon>
        <taxon>Catalinimonas</taxon>
    </lineage>
</organism>
<feature type="signal peptide" evidence="1">
    <location>
        <begin position="1"/>
        <end position="19"/>
    </location>
</feature>
<dbReference type="RefSeq" id="WP_143017292.1">
    <property type="nucleotide sequence ID" value="NZ_FNFO01000005.1"/>
</dbReference>
<dbReference type="STRING" id="1075417.SAMN05421823_10540"/>
<keyword evidence="1" id="KW-0732">Signal</keyword>
<feature type="chain" id="PRO_5011609487" description="Adhesin" evidence="1">
    <location>
        <begin position="20"/>
        <end position="222"/>
    </location>
</feature>
<sequence length="222" mass="24590">MKPFLPLLCGLALCVSAHAQKQIEQTYAVKPTTEVKLDLPFATTIAVTPGQPGAVVFQASVSINDGQDDDAFQYRVTQTDDRLSLESEIENLKELSRQHYHDRNVYSADDDWLRIYITLQVPPRQSVYLRTISGDVELDHNGGPLDVQSVGGDVELRIAESQSARFDLKTIGGEIFTNLDLPTQPQSGRFQVGAQYEGDWHGGQVPITLASTGSNLYIRKKE</sequence>
<protein>
    <recommendedName>
        <fullName evidence="4">Adhesin</fullName>
    </recommendedName>
</protein>
<dbReference type="Proteomes" id="UP000198510">
    <property type="component" value="Unassembled WGS sequence"/>
</dbReference>
<dbReference type="OrthoDB" id="1115882at2"/>
<evidence type="ECO:0000313" key="2">
    <source>
        <dbReference type="EMBL" id="SDL26021.1"/>
    </source>
</evidence>
<accession>A0A1G9ILH8</accession>